<accession>A0A3P7KZR5</accession>
<reference evidence="1 2" key="1">
    <citation type="submission" date="2018-11" db="EMBL/GenBank/DDBJ databases">
        <authorList>
            <consortium name="Pathogen Informatics"/>
        </authorList>
    </citation>
    <scope>NUCLEOTIDE SEQUENCE [LARGE SCALE GENOMIC DNA]</scope>
</reference>
<dbReference type="EMBL" id="UYRU01049716">
    <property type="protein sequence ID" value="VDN10685.1"/>
    <property type="molecule type" value="Genomic_DNA"/>
</dbReference>
<evidence type="ECO:0000313" key="2">
    <source>
        <dbReference type="Proteomes" id="UP000281553"/>
    </source>
</evidence>
<gene>
    <name evidence="1" type="ORF">DILT_LOCUS6516</name>
</gene>
<keyword evidence="2" id="KW-1185">Reference proteome</keyword>
<dbReference type="AlphaFoldDB" id="A0A3P7KZR5"/>
<dbReference type="OrthoDB" id="10029313at2759"/>
<evidence type="ECO:0000313" key="1">
    <source>
        <dbReference type="EMBL" id="VDN10685.1"/>
    </source>
</evidence>
<dbReference type="Proteomes" id="UP000281553">
    <property type="component" value="Unassembled WGS sequence"/>
</dbReference>
<proteinExistence type="predicted"/>
<name>A0A3P7KZR5_DIBLA</name>
<sequence length="182" mass="20590">MDGTRVPSLDTFTRWFCVGHGDDFRKERHQKILRTEEAQGLRSLKSDQGVIFVRADKGGASLILYKEDYVNKANAIFSDTNAYTLLAEDSTKKSAVAIKKKITQLARQKVMKPDDAMWMNLGNPRTERAYGLPKVHKPDTPLRIKVPLIGSPTYNMVEVVQEFESPTSWIRAQHQQLTGIPS</sequence>
<protein>
    <submittedName>
        <fullName evidence="1">Uncharacterized protein</fullName>
    </submittedName>
</protein>
<organism evidence="1 2">
    <name type="scientific">Dibothriocephalus latus</name>
    <name type="common">Fish tapeworm</name>
    <name type="synonym">Diphyllobothrium latum</name>
    <dbReference type="NCBI Taxonomy" id="60516"/>
    <lineage>
        <taxon>Eukaryota</taxon>
        <taxon>Metazoa</taxon>
        <taxon>Spiralia</taxon>
        <taxon>Lophotrochozoa</taxon>
        <taxon>Platyhelminthes</taxon>
        <taxon>Cestoda</taxon>
        <taxon>Eucestoda</taxon>
        <taxon>Diphyllobothriidea</taxon>
        <taxon>Diphyllobothriidae</taxon>
        <taxon>Dibothriocephalus</taxon>
    </lineage>
</organism>